<dbReference type="InterPro" id="IPR001245">
    <property type="entry name" value="Ser-Thr/Tyr_kinase_cat_dom"/>
</dbReference>
<keyword evidence="1" id="KW-0812">Transmembrane</keyword>
<dbReference type="InterPro" id="IPR051681">
    <property type="entry name" value="Ser/Thr_Kinases-Pseudokinases"/>
</dbReference>
<dbReference type="EMBL" id="BLAL01000324">
    <property type="protein sequence ID" value="GET03666.1"/>
    <property type="molecule type" value="Genomic_DNA"/>
</dbReference>
<dbReference type="Gene3D" id="1.10.510.10">
    <property type="entry name" value="Transferase(Phosphotransferase) domain 1"/>
    <property type="match status" value="1"/>
</dbReference>
<dbReference type="GO" id="GO:0005524">
    <property type="term" value="F:ATP binding"/>
    <property type="evidence" value="ECO:0007669"/>
    <property type="project" value="InterPro"/>
</dbReference>
<organism evidence="3 4">
    <name type="scientific">Rhizophagus clarus</name>
    <dbReference type="NCBI Taxonomy" id="94130"/>
    <lineage>
        <taxon>Eukaryota</taxon>
        <taxon>Fungi</taxon>
        <taxon>Fungi incertae sedis</taxon>
        <taxon>Mucoromycota</taxon>
        <taxon>Glomeromycotina</taxon>
        <taxon>Glomeromycetes</taxon>
        <taxon>Glomerales</taxon>
        <taxon>Glomeraceae</taxon>
        <taxon>Rhizophagus</taxon>
    </lineage>
</organism>
<keyword evidence="1" id="KW-0472">Membrane</keyword>
<feature type="domain" description="Protein kinase" evidence="2">
    <location>
        <begin position="474"/>
        <end position="755"/>
    </location>
</feature>
<dbReference type="PANTHER" id="PTHR44329:SF6">
    <property type="entry name" value="RECEPTOR-INTERACTING SERINE_THREONINE-PROTEIN KINASE 1"/>
    <property type="match status" value="1"/>
</dbReference>
<dbReference type="AlphaFoldDB" id="A0A8H3MFP8"/>
<dbReference type="PROSITE" id="PS50011">
    <property type="entry name" value="PROTEIN_KINASE_DOM"/>
    <property type="match status" value="1"/>
</dbReference>
<dbReference type="InterPro" id="IPR011009">
    <property type="entry name" value="Kinase-like_dom_sf"/>
</dbReference>
<evidence type="ECO:0000259" key="2">
    <source>
        <dbReference type="PROSITE" id="PS50011"/>
    </source>
</evidence>
<dbReference type="SUPFAM" id="SSF56112">
    <property type="entry name" value="Protein kinase-like (PK-like)"/>
    <property type="match status" value="1"/>
</dbReference>
<reference evidence="3" key="1">
    <citation type="submission" date="2019-10" db="EMBL/GenBank/DDBJ databases">
        <title>Conservation and host-specific expression of non-tandemly repeated heterogenous ribosome RNA gene in arbuscular mycorrhizal fungi.</title>
        <authorList>
            <person name="Maeda T."/>
            <person name="Kobayashi Y."/>
            <person name="Nakagawa T."/>
            <person name="Ezawa T."/>
            <person name="Yamaguchi K."/>
            <person name="Bino T."/>
            <person name="Nishimoto Y."/>
            <person name="Shigenobu S."/>
            <person name="Kawaguchi M."/>
        </authorList>
    </citation>
    <scope>NUCLEOTIDE SEQUENCE</scope>
    <source>
        <strain evidence="3">HR1</strain>
    </source>
</reference>
<accession>A0A8H3MFP8</accession>
<proteinExistence type="predicted"/>
<protein>
    <submittedName>
        <fullName evidence="3">Kinase-like domain-containing protein</fullName>
    </submittedName>
</protein>
<dbReference type="OrthoDB" id="2414060at2759"/>
<gene>
    <name evidence="3" type="ORF">RCL2_002999500</name>
</gene>
<feature type="transmembrane region" description="Helical" evidence="1">
    <location>
        <begin position="112"/>
        <end position="131"/>
    </location>
</feature>
<keyword evidence="1" id="KW-1133">Transmembrane helix</keyword>
<sequence>MDRININIRLIVFLVCFLFSVSTTSYWMIILCLICPNWSLHCEFGSKDNELEVTLFYYPIEKFDHIKQLIFFDFYYTRTYSKYCSADEIKSIFNLSTNFTTIIEKIDYLRFIFIKIALNSSCEIVLFDILFSNYLVSFHFLKIGALEVFLLLYTYLLFIKDLYDFSIKFIFVHGGTIKEDLVVDCDDGNLHIDNYVQKKQLEKINDPKYTIFEWIPNYQFTAYEKMKNYDSSCVLYSAIWTEGPLYYDFNKKTYKRKPNIKVVLKITGNSSNSSQNFTEFLNEVEDYNSKETEPKIFGITGANDEVYIMVYHGFCENCNAQIYKWCRKCQIKYLKNKFISNDKNINKFIQKVRLRQRNVDDNVFEWIPYDRLNNVKETETAAIYSAIWKDGPSYCKKKQTRESNKKVTLELYDSQNIIKLLKNINSECIRDHSSHKIYGITQDPESKNYILVIEYDRCEKCDEIYNDDKYILYKCDIKKIGRGGFATIYSAIWKDGPLIYKEKKHEYKRNSNEKVALKCLDNSQNISDKFLNEIKRYSTSRRYKKNILLMYGISQDPNTKNYIMVLKYAKGGDLNMWLTNFEDINWRDRMRAISGIVKGIRDLHEDDIVHRDLHIGNILTTNHVDKFGIFISDMGLCGDVNNMDENKLYGVMPYMAPELFRKELYTKAADIYSIGMIMYFVATGRQPFADREHNRYLALDICRGKRPEIKEWEAPKDYINIMKKCWDSNPDNRPDVFSLDYCTDIEYDIKRNSFFKDFDEDYYKENILFKSNQSTVTRTQSIYKSQLIEDLL</sequence>
<name>A0A8H3MFP8_9GLOM</name>
<evidence type="ECO:0000256" key="1">
    <source>
        <dbReference type="SAM" id="Phobius"/>
    </source>
</evidence>
<keyword evidence="3" id="KW-0808">Transferase</keyword>
<dbReference type="PANTHER" id="PTHR44329">
    <property type="entry name" value="SERINE/THREONINE-PROTEIN KINASE TNNI3K-RELATED"/>
    <property type="match status" value="1"/>
</dbReference>
<evidence type="ECO:0000313" key="3">
    <source>
        <dbReference type="EMBL" id="GET03666.1"/>
    </source>
</evidence>
<dbReference type="Proteomes" id="UP000615446">
    <property type="component" value="Unassembled WGS sequence"/>
</dbReference>
<evidence type="ECO:0000313" key="4">
    <source>
        <dbReference type="Proteomes" id="UP000615446"/>
    </source>
</evidence>
<feature type="transmembrane region" description="Helical" evidence="1">
    <location>
        <begin position="137"/>
        <end position="158"/>
    </location>
</feature>
<dbReference type="Pfam" id="PF07714">
    <property type="entry name" value="PK_Tyr_Ser-Thr"/>
    <property type="match status" value="1"/>
</dbReference>
<comment type="caution">
    <text evidence="3">The sequence shown here is derived from an EMBL/GenBank/DDBJ whole genome shotgun (WGS) entry which is preliminary data.</text>
</comment>
<dbReference type="GO" id="GO:0004674">
    <property type="term" value="F:protein serine/threonine kinase activity"/>
    <property type="evidence" value="ECO:0007669"/>
    <property type="project" value="TreeGrafter"/>
</dbReference>
<dbReference type="InterPro" id="IPR000719">
    <property type="entry name" value="Prot_kinase_dom"/>
</dbReference>
<feature type="transmembrane region" description="Helical" evidence="1">
    <location>
        <begin position="6"/>
        <end position="34"/>
    </location>
</feature>
<keyword evidence="3" id="KW-0418">Kinase</keyword>